<gene>
    <name evidence="6" type="ORF">DKT75_06170</name>
</gene>
<dbReference type="PROSITE" id="PS50893">
    <property type="entry name" value="ABC_TRANSPORTER_2"/>
    <property type="match status" value="1"/>
</dbReference>
<dbReference type="InterPro" id="IPR017871">
    <property type="entry name" value="ABC_transporter-like_CS"/>
</dbReference>
<dbReference type="GO" id="GO:0005524">
    <property type="term" value="F:ATP binding"/>
    <property type="evidence" value="ECO:0007669"/>
    <property type="project" value="UniProtKB-KW"/>
</dbReference>
<evidence type="ECO:0000256" key="4">
    <source>
        <dbReference type="ARBA" id="ARBA00022840"/>
    </source>
</evidence>
<dbReference type="Gene3D" id="3.40.50.300">
    <property type="entry name" value="P-loop containing nucleotide triphosphate hydrolases"/>
    <property type="match status" value="1"/>
</dbReference>
<organism evidence="6 7">
    <name type="scientific">Leucothrix arctica</name>
    <dbReference type="NCBI Taxonomy" id="1481894"/>
    <lineage>
        <taxon>Bacteria</taxon>
        <taxon>Pseudomonadati</taxon>
        <taxon>Pseudomonadota</taxon>
        <taxon>Gammaproteobacteria</taxon>
        <taxon>Thiotrichales</taxon>
        <taxon>Thiotrichaceae</taxon>
        <taxon>Leucothrix</taxon>
    </lineage>
</organism>
<dbReference type="RefSeq" id="WP_109822548.1">
    <property type="nucleotide sequence ID" value="NZ_QGKL01000019.1"/>
</dbReference>
<feature type="domain" description="ABC transporter" evidence="5">
    <location>
        <begin position="19"/>
        <end position="254"/>
    </location>
</feature>
<name>A0A317CG58_9GAMM</name>
<dbReference type="CDD" id="cd03214">
    <property type="entry name" value="ABC_Iron-Siderophores_B12_Hemin"/>
    <property type="match status" value="1"/>
</dbReference>
<dbReference type="InterPro" id="IPR027417">
    <property type="entry name" value="P-loop_NTPase"/>
</dbReference>
<dbReference type="PANTHER" id="PTHR42794:SF2">
    <property type="entry name" value="ABC TRANSPORTER ATP-BINDING PROTEIN"/>
    <property type="match status" value="1"/>
</dbReference>
<dbReference type="EMBL" id="QGKL01000019">
    <property type="protein sequence ID" value="PWQ97506.1"/>
    <property type="molecule type" value="Genomic_DNA"/>
</dbReference>
<keyword evidence="3" id="KW-0547">Nucleotide-binding</keyword>
<comment type="caution">
    <text evidence="6">The sequence shown here is derived from an EMBL/GenBank/DDBJ whole genome shotgun (WGS) entry which is preliminary data.</text>
</comment>
<evidence type="ECO:0000256" key="3">
    <source>
        <dbReference type="ARBA" id="ARBA00022741"/>
    </source>
</evidence>
<reference evidence="6 7" key="1">
    <citation type="submission" date="2018-05" db="EMBL/GenBank/DDBJ databases">
        <title>Leucothrix arctica sp. nov., isolated from Arctic seawater.</title>
        <authorList>
            <person name="Choi A."/>
            <person name="Baek K."/>
        </authorList>
    </citation>
    <scope>NUCLEOTIDE SEQUENCE [LARGE SCALE GENOMIC DNA]</scope>
    <source>
        <strain evidence="6 7">IMCC9719</strain>
    </source>
</reference>
<keyword evidence="2" id="KW-0813">Transport</keyword>
<sequence>MLKIPSKTSSVSIESAATLSVENVSWSSAKSERMILSPISFSLEPGRILGVTGPNGAGKSTLLRLLYRYHMPNTGSVKINGVDIWSIPAREAARTVAAVLQEQPTDFALTVHEIVSLGRIPHRKGFSAAHGAHDTNIVLNTLDRLELSHFANRQFGTLSGGERQRVMVARALAQEPKLMVLDEPTNHLDIRHQLEVLELIRDLPLTIVTSLHDLNMATSVCDDVLILKDGRSLGFGTPETVFSEETISNAFRVTAKRDRLVSSNAKHLSFNL</sequence>
<dbReference type="FunFam" id="3.40.50.300:FF:000134">
    <property type="entry name" value="Iron-enterobactin ABC transporter ATP-binding protein"/>
    <property type="match status" value="1"/>
</dbReference>
<evidence type="ECO:0000256" key="1">
    <source>
        <dbReference type="ARBA" id="ARBA00005417"/>
    </source>
</evidence>
<dbReference type="Proteomes" id="UP000245506">
    <property type="component" value="Unassembled WGS sequence"/>
</dbReference>
<comment type="similarity">
    <text evidence="1">Belongs to the ABC transporter superfamily.</text>
</comment>
<dbReference type="PANTHER" id="PTHR42794">
    <property type="entry name" value="HEMIN IMPORT ATP-BINDING PROTEIN HMUV"/>
    <property type="match status" value="1"/>
</dbReference>
<dbReference type="InterPro" id="IPR003439">
    <property type="entry name" value="ABC_transporter-like_ATP-bd"/>
</dbReference>
<dbReference type="InterPro" id="IPR003593">
    <property type="entry name" value="AAA+_ATPase"/>
</dbReference>
<dbReference type="SUPFAM" id="SSF52540">
    <property type="entry name" value="P-loop containing nucleoside triphosphate hydrolases"/>
    <property type="match status" value="1"/>
</dbReference>
<dbReference type="GO" id="GO:0016887">
    <property type="term" value="F:ATP hydrolysis activity"/>
    <property type="evidence" value="ECO:0007669"/>
    <property type="project" value="InterPro"/>
</dbReference>
<keyword evidence="7" id="KW-1185">Reference proteome</keyword>
<dbReference type="AlphaFoldDB" id="A0A317CG58"/>
<protein>
    <submittedName>
        <fullName evidence="6">Iron ABC transporter ATP-binding protein</fullName>
    </submittedName>
</protein>
<dbReference type="SMART" id="SM00382">
    <property type="entry name" value="AAA"/>
    <property type="match status" value="1"/>
</dbReference>
<evidence type="ECO:0000256" key="2">
    <source>
        <dbReference type="ARBA" id="ARBA00022448"/>
    </source>
</evidence>
<keyword evidence="4 6" id="KW-0067">ATP-binding</keyword>
<evidence type="ECO:0000313" key="6">
    <source>
        <dbReference type="EMBL" id="PWQ97506.1"/>
    </source>
</evidence>
<dbReference type="PROSITE" id="PS00211">
    <property type="entry name" value="ABC_TRANSPORTER_1"/>
    <property type="match status" value="1"/>
</dbReference>
<dbReference type="Pfam" id="PF00005">
    <property type="entry name" value="ABC_tran"/>
    <property type="match status" value="1"/>
</dbReference>
<proteinExistence type="inferred from homology"/>
<evidence type="ECO:0000259" key="5">
    <source>
        <dbReference type="PROSITE" id="PS50893"/>
    </source>
</evidence>
<accession>A0A317CG58</accession>
<dbReference type="OrthoDB" id="6461291at2"/>
<evidence type="ECO:0000313" key="7">
    <source>
        <dbReference type="Proteomes" id="UP000245506"/>
    </source>
</evidence>